<evidence type="ECO:0000256" key="1">
    <source>
        <dbReference type="SAM" id="MobiDB-lite"/>
    </source>
</evidence>
<dbReference type="AlphaFoldDB" id="A0A2Z6ZX33"/>
<reference evidence="2 3" key="1">
    <citation type="journal article" date="2015" name="Proc. Natl. Acad. Sci. U.S.A.">
        <title>The resurrection genome of Boea hygrometrica: A blueprint for survival of dehydration.</title>
        <authorList>
            <person name="Xiao L."/>
            <person name="Yang G."/>
            <person name="Zhang L."/>
            <person name="Yang X."/>
            <person name="Zhao S."/>
            <person name="Ji Z."/>
            <person name="Zhou Q."/>
            <person name="Hu M."/>
            <person name="Wang Y."/>
            <person name="Chen M."/>
            <person name="Xu Y."/>
            <person name="Jin H."/>
            <person name="Xiao X."/>
            <person name="Hu G."/>
            <person name="Bao F."/>
            <person name="Hu Y."/>
            <person name="Wan P."/>
            <person name="Li L."/>
            <person name="Deng X."/>
            <person name="Kuang T."/>
            <person name="Xiang C."/>
            <person name="Zhu J.K."/>
            <person name="Oliver M.J."/>
            <person name="He Y."/>
        </authorList>
    </citation>
    <scope>NUCLEOTIDE SEQUENCE [LARGE SCALE GENOMIC DNA]</scope>
    <source>
        <strain evidence="3">cv. XS01</strain>
    </source>
</reference>
<protein>
    <submittedName>
        <fullName evidence="2">Uncharacterized protein</fullName>
    </submittedName>
</protein>
<proteinExistence type="predicted"/>
<accession>A0A2Z6ZX33</accession>
<gene>
    <name evidence="2" type="ORF">F511_45008</name>
</gene>
<name>A0A2Z6ZX33_9LAMI</name>
<sequence>MRREETEEGYVPEGVEESLESPTKEDRGGDCEGQLLAMRRIDVFGAAKGQSLGLAPLDEGPSPLHLGRNKDISGPANTSTQAQQTTLQTMVITRGNGRIGGSLDEVVVNRLLEIMPPLSERELEERRSASNSLNPALDLSLALAFQEKLNDPRITSILKRRAAHGELELINIKIIWSTIILETNNKLINIRRYYFFMNK</sequence>
<feature type="compositionally biased region" description="Acidic residues" evidence="1">
    <location>
        <begin position="1"/>
        <end position="19"/>
    </location>
</feature>
<dbReference type="EMBL" id="KV025426">
    <property type="protein sequence ID" value="KZV13814.1"/>
    <property type="molecule type" value="Genomic_DNA"/>
</dbReference>
<evidence type="ECO:0000313" key="2">
    <source>
        <dbReference type="EMBL" id="KZV13814.1"/>
    </source>
</evidence>
<keyword evidence="3" id="KW-1185">Reference proteome</keyword>
<dbReference type="Proteomes" id="UP000250235">
    <property type="component" value="Unassembled WGS sequence"/>
</dbReference>
<organism evidence="2 3">
    <name type="scientific">Dorcoceras hygrometricum</name>
    <dbReference type="NCBI Taxonomy" id="472368"/>
    <lineage>
        <taxon>Eukaryota</taxon>
        <taxon>Viridiplantae</taxon>
        <taxon>Streptophyta</taxon>
        <taxon>Embryophyta</taxon>
        <taxon>Tracheophyta</taxon>
        <taxon>Spermatophyta</taxon>
        <taxon>Magnoliopsida</taxon>
        <taxon>eudicotyledons</taxon>
        <taxon>Gunneridae</taxon>
        <taxon>Pentapetalae</taxon>
        <taxon>asterids</taxon>
        <taxon>lamiids</taxon>
        <taxon>Lamiales</taxon>
        <taxon>Gesneriaceae</taxon>
        <taxon>Didymocarpoideae</taxon>
        <taxon>Trichosporeae</taxon>
        <taxon>Loxocarpinae</taxon>
        <taxon>Dorcoceras</taxon>
    </lineage>
</organism>
<evidence type="ECO:0000313" key="3">
    <source>
        <dbReference type="Proteomes" id="UP000250235"/>
    </source>
</evidence>
<feature type="region of interest" description="Disordered" evidence="1">
    <location>
        <begin position="1"/>
        <end position="30"/>
    </location>
</feature>